<dbReference type="Pfam" id="PF00071">
    <property type="entry name" value="Ras"/>
    <property type="match status" value="1"/>
</dbReference>
<dbReference type="InterPro" id="IPR027417">
    <property type="entry name" value="P-loop_NTPase"/>
</dbReference>
<dbReference type="PROSITE" id="PS51419">
    <property type="entry name" value="RAB"/>
    <property type="match status" value="1"/>
</dbReference>
<dbReference type="NCBIfam" id="TIGR00231">
    <property type="entry name" value="small_GTP"/>
    <property type="match status" value="1"/>
</dbReference>
<name>A0A078AAL0_STYLE</name>
<sequence length="176" mass="19928">MTETTENPPPQEIFKVVLVGDEKTGKSQLLSRVTQDQFDETYRSTIGCEFGTKTYEINNRFIKLQLWDTAGQQRFASISRAYYRGANAIILCYDITNADSFNSLEQKLKEAQEIEENVKSIIVMGCKNDLEDQRQVTIQSGQEYANSNNAQFFEVSALNSNSVHAAFNEIMNSLIS</sequence>
<dbReference type="EMBL" id="CCKQ01007888">
    <property type="protein sequence ID" value="CDW79315.1"/>
    <property type="molecule type" value="Genomic_DNA"/>
</dbReference>
<reference evidence="2 3" key="1">
    <citation type="submission" date="2014-06" db="EMBL/GenBank/DDBJ databases">
        <authorList>
            <person name="Swart Estienne"/>
        </authorList>
    </citation>
    <scope>NUCLEOTIDE SEQUENCE [LARGE SCALE GENOMIC DNA]</scope>
    <source>
        <strain evidence="2 3">130c</strain>
    </source>
</reference>
<keyword evidence="3" id="KW-1185">Reference proteome</keyword>
<dbReference type="SMART" id="SM00174">
    <property type="entry name" value="RHO"/>
    <property type="match status" value="1"/>
</dbReference>
<dbReference type="OMA" id="WYERICK"/>
<evidence type="ECO:0000313" key="3">
    <source>
        <dbReference type="Proteomes" id="UP000039865"/>
    </source>
</evidence>
<dbReference type="PANTHER" id="PTHR47979">
    <property type="entry name" value="DRAB11-RELATED"/>
    <property type="match status" value="1"/>
</dbReference>
<dbReference type="SMART" id="SM00175">
    <property type="entry name" value="RAB"/>
    <property type="match status" value="1"/>
</dbReference>
<dbReference type="GO" id="GO:0005525">
    <property type="term" value="F:GTP binding"/>
    <property type="evidence" value="ECO:0007669"/>
    <property type="project" value="InterPro"/>
</dbReference>
<comment type="similarity">
    <text evidence="1">Belongs to the small GTPase superfamily. Rab family.</text>
</comment>
<proteinExistence type="inferred from homology"/>
<gene>
    <name evidence="2" type="primary">Contig5852.g6275</name>
    <name evidence="2" type="ORF">STYLEM_8301</name>
</gene>
<protein>
    <submittedName>
        <fullName evidence="2">Rab gtpase</fullName>
    </submittedName>
</protein>
<dbReference type="AlphaFoldDB" id="A0A078AAL0"/>
<dbReference type="InterPro" id="IPR005225">
    <property type="entry name" value="Small_GTP-bd"/>
</dbReference>
<organism evidence="2 3">
    <name type="scientific">Stylonychia lemnae</name>
    <name type="common">Ciliate</name>
    <dbReference type="NCBI Taxonomy" id="5949"/>
    <lineage>
        <taxon>Eukaryota</taxon>
        <taxon>Sar</taxon>
        <taxon>Alveolata</taxon>
        <taxon>Ciliophora</taxon>
        <taxon>Intramacronucleata</taxon>
        <taxon>Spirotrichea</taxon>
        <taxon>Stichotrichia</taxon>
        <taxon>Sporadotrichida</taxon>
        <taxon>Oxytrichidae</taxon>
        <taxon>Stylonychinae</taxon>
        <taxon>Stylonychia</taxon>
    </lineage>
</organism>
<dbReference type="Proteomes" id="UP000039865">
    <property type="component" value="Unassembled WGS sequence"/>
</dbReference>
<dbReference type="PROSITE" id="PS51421">
    <property type="entry name" value="RAS"/>
    <property type="match status" value="1"/>
</dbReference>
<dbReference type="OrthoDB" id="9989112at2759"/>
<accession>A0A078AAL0</accession>
<dbReference type="PRINTS" id="PR00449">
    <property type="entry name" value="RASTRNSFRMNG"/>
</dbReference>
<dbReference type="SUPFAM" id="SSF52540">
    <property type="entry name" value="P-loop containing nucleoside triphosphate hydrolases"/>
    <property type="match status" value="1"/>
</dbReference>
<dbReference type="SMART" id="SM00173">
    <property type="entry name" value="RAS"/>
    <property type="match status" value="1"/>
</dbReference>
<evidence type="ECO:0000256" key="1">
    <source>
        <dbReference type="ARBA" id="ARBA00006270"/>
    </source>
</evidence>
<dbReference type="Gene3D" id="3.40.50.300">
    <property type="entry name" value="P-loop containing nucleotide triphosphate hydrolases"/>
    <property type="match status" value="1"/>
</dbReference>
<evidence type="ECO:0000313" key="2">
    <source>
        <dbReference type="EMBL" id="CDW79315.1"/>
    </source>
</evidence>
<dbReference type="CDD" id="cd00154">
    <property type="entry name" value="Rab"/>
    <property type="match status" value="1"/>
</dbReference>
<dbReference type="GO" id="GO:0003924">
    <property type="term" value="F:GTPase activity"/>
    <property type="evidence" value="ECO:0007669"/>
    <property type="project" value="InterPro"/>
</dbReference>
<dbReference type="PROSITE" id="PS51420">
    <property type="entry name" value="RHO"/>
    <property type="match status" value="1"/>
</dbReference>
<dbReference type="FunFam" id="3.40.50.300:FF:001204">
    <property type="entry name" value="Small GTP-binding protein, putative"/>
    <property type="match status" value="1"/>
</dbReference>
<dbReference type="InterPro" id="IPR050209">
    <property type="entry name" value="Rab_GTPases_membrane_traffic"/>
</dbReference>
<dbReference type="InParanoid" id="A0A078AAL0"/>
<dbReference type="InterPro" id="IPR001806">
    <property type="entry name" value="Small_GTPase"/>
</dbReference>